<dbReference type="InterPro" id="IPR051606">
    <property type="entry name" value="Polyketide_Oxido-like"/>
</dbReference>
<gene>
    <name evidence="2" type="ORF">RUM44_001057</name>
</gene>
<dbReference type="Proteomes" id="UP001359485">
    <property type="component" value="Unassembled WGS sequence"/>
</dbReference>
<dbReference type="InterPro" id="IPR036291">
    <property type="entry name" value="NAD(P)-bd_dom_sf"/>
</dbReference>
<dbReference type="SUPFAM" id="SSF51735">
    <property type="entry name" value="NAD(P)-binding Rossmann-fold domains"/>
    <property type="match status" value="1"/>
</dbReference>
<dbReference type="Gene3D" id="3.40.50.720">
    <property type="entry name" value="NAD(P)-binding Rossmann-like Domain"/>
    <property type="match status" value="1"/>
</dbReference>
<sequence length="210" mass="22923">MKKLAIFGGTGMTGICVVQEALAMGHTVKLLLRDPSNLPGEYHNKVEIIKGNVINAEDVCKTIENVDAVIVALGTRNNLEPTTEMSRGLENIVKSMKANNIKPISVCLSAFLFYEPGKVPPMFKNINEEHERMLNIIKSSGLDYVAVFPPHIADNPKTEYTVKYGASPGGRVISKYELANFLVTSLDNSEHFGKIVGICSVSSLPKDDSK</sequence>
<evidence type="ECO:0000313" key="2">
    <source>
        <dbReference type="EMBL" id="KAK6635803.1"/>
    </source>
</evidence>
<dbReference type="CDD" id="cd05244">
    <property type="entry name" value="BVR-B_like_SDR_a"/>
    <property type="match status" value="1"/>
</dbReference>
<dbReference type="InterPro" id="IPR016040">
    <property type="entry name" value="NAD(P)-bd_dom"/>
</dbReference>
<name>A0ABR1B9E5_POLSC</name>
<comment type="caution">
    <text evidence="2">The sequence shown here is derived from an EMBL/GenBank/DDBJ whole genome shotgun (WGS) entry which is preliminary data.</text>
</comment>
<dbReference type="EMBL" id="JAWJWF010000003">
    <property type="protein sequence ID" value="KAK6635803.1"/>
    <property type="molecule type" value="Genomic_DNA"/>
</dbReference>
<evidence type="ECO:0000259" key="1">
    <source>
        <dbReference type="Pfam" id="PF13460"/>
    </source>
</evidence>
<keyword evidence="3" id="KW-1185">Reference proteome</keyword>
<accession>A0ABR1B9E5</accession>
<dbReference type="PANTHER" id="PTHR43355:SF2">
    <property type="entry name" value="FLAVIN REDUCTASE (NADPH)"/>
    <property type="match status" value="1"/>
</dbReference>
<evidence type="ECO:0000313" key="3">
    <source>
        <dbReference type="Proteomes" id="UP001359485"/>
    </source>
</evidence>
<organism evidence="2 3">
    <name type="scientific">Polyplax serrata</name>
    <name type="common">Common mouse louse</name>
    <dbReference type="NCBI Taxonomy" id="468196"/>
    <lineage>
        <taxon>Eukaryota</taxon>
        <taxon>Metazoa</taxon>
        <taxon>Ecdysozoa</taxon>
        <taxon>Arthropoda</taxon>
        <taxon>Hexapoda</taxon>
        <taxon>Insecta</taxon>
        <taxon>Pterygota</taxon>
        <taxon>Neoptera</taxon>
        <taxon>Paraneoptera</taxon>
        <taxon>Psocodea</taxon>
        <taxon>Troctomorpha</taxon>
        <taxon>Phthiraptera</taxon>
        <taxon>Anoplura</taxon>
        <taxon>Polyplacidae</taxon>
        <taxon>Polyplax</taxon>
    </lineage>
</organism>
<proteinExistence type="predicted"/>
<dbReference type="PANTHER" id="PTHR43355">
    <property type="entry name" value="FLAVIN REDUCTASE (NADPH)"/>
    <property type="match status" value="1"/>
</dbReference>
<dbReference type="Pfam" id="PF13460">
    <property type="entry name" value="NAD_binding_10"/>
    <property type="match status" value="1"/>
</dbReference>
<protein>
    <recommendedName>
        <fullName evidence="1">NAD(P)-binding domain-containing protein</fullName>
    </recommendedName>
</protein>
<feature type="domain" description="NAD(P)-binding" evidence="1">
    <location>
        <begin position="8"/>
        <end position="188"/>
    </location>
</feature>
<reference evidence="2 3" key="1">
    <citation type="submission" date="2023-09" db="EMBL/GenBank/DDBJ databases">
        <title>Genomes of two closely related lineages of the louse Polyplax serrata with different host specificities.</title>
        <authorList>
            <person name="Martinu J."/>
            <person name="Tarabai H."/>
            <person name="Stefka J."/>
            <person name="Hypsa V."/>
        </authorList>
    </citation>
    <scope>NUCLEOTIDE SEQUENCE [LARGE SCALE GENOMIC DNA]</scope>
    <source>
        <strain evidence="2">98ZLc_SE</strain>
    </source>
</reference>